<dbReference type="Proteomes" id="UP001242841">
    <property type="component" value="Segment"/>
</dbReference>
<sequence length="52" mass="5496">MIMIAEYPNQYHANAPERKVFAAVSRLKVIVLLLGTALGAAIAGLVTLIVSS</sequence>
<keyword evidence="3" id="KW-1185">Reference proteome</keyword>
<keyword evidence="1" id="KW-1133">Transmembrane helix</keyword>
<feature type="transmembrane region" description="Helical" evidence="1">
    <location>
        <begin position="29"/>
        <end position="50"/>
    </location>
</feature>
<evidence type="ECO:0000313" key="3">
    <source>
        <dbReference type="Proteomes" id="UP001242841"/>
    </source>
</evidence>
<reference evidence="2" key="1">
    <citation type="submission" date="2023-03" db="EMBL/GenBank/DDBJ databases">
        <authorList>
            <person name="Aguilar E."/>
            <person name="Antigua R."/>
            <person name="Antonino C."/>
            <person name="Bisram R."/>
            <person name="Chen J."/>
            <person name="Davilmar B."/>
            <person name="Del R.K."/>
            <person name="Germosen J."/>
            <person name="Hernandez J."/>
            <person name="Kelloggs L."/>
            <person name="Lema C."/>
            <person name="Li J."/>
            <person name="Melendez A."/>
            <person name="Mohammed I."/>
            <person name="Ryan A."/>
            <person name="Singh S."/>
            <person name="Tariq H."/>
            <person name="Golebiewska U.P."/>
            <person name="Russell D.A."/>
            <person name="Jacobs-Sera D."/>
            <person name="Hatfull G.F."/>
        </authorList>
    </citation>
    <scope>NUCLEOTIDE SEQUENCE</scope>
</reference>
<name>A0AAF0K1Z4_9CAUD</name>
<accession>A0AAF0K1Z4</accession>
<gene>
    <name evidence="2" type="primary">71</name>
    <name evidence="2" type="ORF">SEA_TROGGLEHUMPER_71</name>
</gene>
<evidence type="ECO:0000313" key="2">
    <source>
        <dbReference type="EMBL" id="WGH21953.1"/>
    </source>
</evidence>
<protein>
    <submittedName>
        <fullName evidence="2">Membrane protein</fullName>
    </submittedName>
</protein>
<dbReference type="EMBL" id="OQ709222">
    <property type="protein sequence ID" value="WGH21953.1"/>
    <property type="molecule type" value="Genomic_DNA"/>
</dbReference>
<organism evidence="2 3">
    <name type="scientific">Rhodococcus phage Trogglehumper</name>
    <dbReference type="NCBI Taxonomy" id="3038381"/>
    <lineage>
        <taxon>Viruses</taxon>
        <taxon>Duplodnaviria</taxon>
        <taxon>Heunggongvirae</taxon>
        <taxon>Uroviricota</taxon>
        <taxon>Caudoviricetes</taxon>
        <taxon>Caudoviricetes incertae sedis</taxon>
        <taxon>Trogglehumpervirus</taxon>
        <taxon>Trogglehumpervirus trogglehumper</taxon>
    </lineage>
</organism>
<evidence type="ECO:0000256" key="1">
    <source>
        <dbReference type="SAM" id="Phobius"/>
    </source>
</evidence>
<keyword evidence="1" id="KW-0812">Transmembrane</keyword>
<keyword evidence="1" id="KW-0472">Membrane</keyword>
<proteinExistence type="predicted"/>